<feature type="compositionally biased region" description="Basic and acidic residues" evidence="1">
    <location>
        <begin position="141"/>
        <end position="154"/>
    </location>
</feature>
<sequence>MRPRVIAAAWGLAVTAALLLTSFAVRDHLPDPMATHWGLGGAPNGSSTFAAHVVTITLTWAVLCAVLLAAGLRGRARRAISWSALFGTGVLLLAANTSTLAANLDASGWRAASLPAWNLPVILAAALLAGYASRGTLGPRTSERHARRTPEDHAQSAWEGHAPPASGGHARLTSEGRTPPASEGHAPLASEGHARLTSEGRTPLASEGHAPRAPEGRTPLAPEGHVPPILEGQAPPRLRLTPGRRTVWVGRATNRWLTLVGLVSLAVIAVVGTLTLLGTLPRSAVGATLPPIALVFLLTLVTTSVTVGAGGDTVRIGLGPLRLPARRIRLSVIDSAWAEERLPGDVGGWGFRGVPGSATIMLRGGECLVLRYRSGGRLAISVDDAERGASLINALIAERVNT</sequence>
<dbReference type="EMBL" id="FNVT01000005">
    <property type="protein sequence ID" value="SEG85082.1"/>
    <property type="molecule type" value="Genomic_DNA"/>
</dbReference>
<evidence type="ECO:0000313" key="4">
    <source>
        <dbReference type="EMBL" id="SEG85082.1"/>
    </source>
</evidence>
<accession>A0A1H6DIR4</accession>
<proteinExistence type="predicted"/>
<feature type="region of interest" description="Disordered" evidence="1">
    <location>
        <begin position="137"/>
        <end position="238"/>
    </location>
</feature>
<feature type="domain" description="DUF1648" evidence="3">
    <location>
        <begin position="15"/>
        <end position="48"/>
    </location>
</feature>
<feature type="transmembrane region" description="Helical" evidence="2">
    <location>
        <begin position="292"/>
        <end position="318"/>
    </location>
</feature>
<gene>
    <name evidence="4" type="ORF">SAMN05444920_105464</name>
</gene>
<dbReference type="RefSeq" id="WP_103957759.1">
    <property type="nucleotide sequence ID" value="NZ_FNVT01000005.1"/>
</dbReference>
<dbReference type="AlphaFoldDB" id="A0A1H6DIR4"/>
<keyword evidence="2" id="KW-0472">Membrane</keyword>
<dbReference type="Pfam" id="PF07853">
    <property type="entry name" value="DUF1648"/>
    <property type="match status" value="1"/>
</dbReference>
<keyword evidence="5" id="KW-1185">Reference proteome</keyword>
<feature type="transmembrane region" description="Helical" evidence="2">
    <location>
        <begin position="48"/>
        <end position="70"/>
    </location>
</feature>
<feature type="transmembrane region" description="Helical" evidence="2">
    <location>
        <begin position="114"/>
        <end position="132"/>
    </location>
</feature>
<feature type="transmembrane region" description="Helical" evidence="2">
    <location>
        <begin position="256"/>
        <end position="280"/>
    </location>
</feature>
<protein>
    <recommendedName>
        <fullName evidence="3">DUF1648 domain-containing protein</fullName>
    </recommendedName>
</protein>
<dbReference type="Proteomes" id="UP000236732">
    <property type="component" value="Unassembled WGS sequence"/>
</dbReference>
<reference evidence="4 5" key="1">
    <citation type="submission" date="2016-10" db="EMBL/GenBank/DDBJ databases">
        <authorList>
            <person name="de Groot N.N."/>
        </authorList>
    </citation>
    <scope>NUCLEOTIDE SEQUENCE [LARGE SCALE GENOMIC DNA]</scope>
    <source>
        <strain evidence="4 5">CGMCC 4.7037</strain>
    </source>
</reference>
<organism evidence="4 5">
    <name type="scientific">Nonomuraea solani</name>
    <dbReference type="NCBI Taxonomy" id="1144553"/>
    <lineage>
        <taxon>Bacteria</taxon>
        <taxon>Bacillati</taxon>
        <taxon>Actinomycetota</taxon>
        <taxon>Actinomycetes</taxon>
        <taxon>Streptosporangiales</taxon>
        <taxon>Streptosporangiaceae</taxon>
        <taxon>Nonomuraea</taxon>
    </lineage>
</organism>
<evidence type="ECO:0000256" key="2">
    <source>
        <dbReference type="SAM" id="Phobius"/>
    </source>
</evidence>
<keyword evidence="2" id="KW-1133">Transmembrane helix</keyword>
<evidence type="ECO:0000259" key="3">
    <source>
        <dbReference type="Pfam" id="PF07853"/>
    </source>
</evidence>
<name>A0A1H6DIR4_9ACTN</name>
<evidence type="ECO:0000313" key="5">
    <source>
        <dbReference type="Proteomes" id="UP000236732"/>
    </source>
</evidence>
<feature type="transmembrane region" description="Helical" evidence="2">
    <location>
        <begin position="82"/>
        <end position="102"/>
    </location>
</feature>
<keyword evidence="2" id="KW-0812">Transmembrane</keyword>
<dbReference type="OrthoDB" id="4303577at2"/>
<dbReference type="InterPro" id="IPR012867">
    <property type="entry name" value="DUF1648"/>
</dbReference>
<evidence type="ECO:0000256" key="1">
    <source>
        <dbReference type="SAM" id="MobiDB-lite"/>
    </source>
</evidence>